<dbReference type="EMBL" id="JAWJWF010000046">
    <property type="protein sequence ID" value="KAK6624285.1"/>
    <property type="molecule type" value="Genomic_DNA"/>
</dbReference>
<accession>A0ABR1AP68</accession>
<dbReference type="PANTHER" id="PTHR23279:SF4">
    <property type="entry name" value="DEFECTIVE PROBOSCIS EXTENSION RESPONSE 2, ISOFORM F-RELATED"/>
    <property type="match status" value="1"/>
</dbReference>
<dbReference type="InterPro" id="IPR036179">
    <property type="entry name" value="Ig-like_dom_sf"/>
</dbReference>
<dbReference type="PANTHER" id="PTHR23279">
    <property type="entry name" value="DEFECTIVE PROBOSCIS EXTENSION RESPONSE DPR -RELATED"/>
    <property type="match status" value="1"/>
</dbReference>
<dbReference type="Gene3D" id="2.60.40.10">
    <property type="entry name" value="Immunoglobulins"/>
    <property type="match status" value="1"/>
</dbReference>
<dbReference type="SUPFAM" id="SSF48726">
    <property type="entry name" value="Immunoglobulin"/>
    <property type="match status" value="1"/>
</dbReference>
<dbReference type="InterPro" id="IPR007110">
    <property type="entry name" value="Ig-like_dom"/>
</dbReference>
<gene>
    <name evidence="2" type="ORF">RUM44_011144</name>
</gene>
<feature type="domain" description="Ig-like" evidence="1">
    <location>
        <begin position="10"/>
        <end position="113"/>
    </location>
</feature>
<dbReference type="SMART" id="SM00409">
    <property type="entry name" value="IG"/>
    <property type="match status" value="1"/>
</dbReference>
<dbReference type="PROSITE" id="PS50835">
    <property type="entry name" value="IG_LIKE"/>
    <property type="match status" value="1"/>
</dbReference>
<sequence>MHTFFFFSFPSLKARARIKGPTDLYVKTGSSVAVTCIISQGPHDLGTVFWYKDKTIIQVSHPHPNEYDPFPRVVIETEWTDGLTSVLRISHAQLVDSGNYTCTPTIAEAASVNVHVISAKAQRNYEREERKKNSSAMLQLEEILILSFYRESSARRLPQRAEESVERNDIFYFPLILRMNLILQKLIQSLEPLIFLANLSKIPESQYFCLD</sequence>
<name>A0ABR1AP68_POLSC</name>
<proteinExistence type="predicted"/>
<organism evidence="2 3">
    <name type="scientific">Polyplax serrata</name>
    <name type="common">Common mouse louse</name>
    <dbReference type="NCBI Taxonomy" id="468196"/>
    <lineage>
        <taxon>Eukaryota</taxon>
        <taxon>Metazoa</taxon>
        <taxon>Ecdysozoa</taxon>
        <taxon>Arthropoda</taxon>
        <taxon>Hexapoda</taxon>
        <taxon>Insecta</taxon>
        <taxon>Pterygota</taxon>
        <taxon>Neoptera</taxon>
        <taxon>Paraneoptera</taxon>
        <taxon>Psocodea</taxon>
        <taxon>Troctomorpha</taxon>
        <taxon>Phthiraptera</taxon>
        <taxon>Anoplura</taxon>
        <taxon>Polyplacidae</taxon>
        <taxon>Polyplax</taxon>
    </lineage>
</organism>
<dbReference type="Proteomes" id="UP001359485">
    <property type="component" value="Unassembled WGS sequence"/>
</dbReference>
<dbReference type="Pfam" id="PF13927">
    <property type="entry name" value="Ig_3"/>
    <property type="match status" value="1"/>
</dbReference>
<dbReference type="InterPro" id="IPR013783">
    <property type="entry name" value="Ig-like_fold"/>
</dbReference>
<dbReference type="InterPro" id="IPR003599">
    <property type="entry name" value="Ig_sub"/>
</dbReference>
<dbReference type="InterPro" id="IPR037448">
    <property type="entry name" value="Zig-8"/>
</dbReference>
<evidence type="ECO:0000313" key="3">
    <source>
        <dbReference type="Proteomes" id="UP001359485"/>
    </source>
</evidence>
<evidence type="ECO:0000259" key="1">
    <source>
        <dbReference type="PROSITE" id="PS50835"/>
    </source>
</evidence>
<evidence type="ECO:0000313" key="2">
    <source>
        <dbReference type="EMBL" id="KAK6624285.1"/>
    </source>
</evidence>
<comment type="caution">
    <text evidence="2">The sequence shown here is derived from an EMBL/GenBank/DDBJ whole genome shotgun (WGS) entry which is preliminary data.</text>
</comment>
<protein>
    <recommendedName>
        <fullName evidence="1">Ig-like domain-containing protein</fullName>
    </recommendedName>
</protein>
<keyword evidence="3" id="KW-1185">Reference proteome</keyword>
<reference evidence="2 3" key="1">
    <citation type="submission" date="2023-09" db="EMBL/GenBank/DDBJ databases">
        <title>Genomes of two closely related lineages of the louse Polyplax serrata with different host specificities.</title>
        <authorList>
            <person name="Martinu J."/>
            <person name="Tarabai H."/>
            <person name="Stefka J."/>
            <person name="Hypsa V."/>
        </authorList>
    </citation>
    <scope>NUCLEOTIDE SEQUENCE [LARGE SCALE GENOMIC DNA]</scope>
    <source>
        <strain evidence="2">98ZLc_SE</strain>
    </source>
</reference>